<comment type="caution">
    <text evidence="6">The sequence shown here is derived from an EMBL/GenBank/DDBJ whole genome shotgun (WGS) entry which is preliminary data.</text>
</comment>
<gene>
    <name evidence="6" type="ORF">DB895_08590</name>
</gene>
<evidence type="ECO:0000313" key="6">
    <source>
        <dbReference type="EMBL" id="PWA05110.1"/>
    </source>
</evidence>
<dbReference type="Gene3D" id="2.120.10.30">
    <property type="entry name" value="TolB, C-terminal domain"/>
    <property type="match status" value="1"/>
</dbReference>
<dbReference type="EMBL" id="QCZI01000009">
    <property type="protein sequence ID" value="PWA05110.1"/>
    <property type="molecule type" value="Genomic_DNA"/>
</dbReference>
<dbReference type="SUPFAM" id="SSF48452">
    <property type="entry name" value="TPR-like"/>
    <property type="match status" value="1"/>
</dbReference>
<dbReference type="InterPro" id="IPR011990">
    <property type="entry name" value="TPR-like_helical_dom_sf"/>
</dbReference>
<evidence type="ECO:0000256" key="1">
    <source>
        <dbReference type="ARBA" id="ARBA00004442"/>
    </source>
</evidence>
<evidence type="ECO:0000256" key="4">
    <source>
        <dbReference type="PROSITE-ProRule" id="PRU00473"/>
    </source>
</evidence>
<dbReference type="PRINTS" id="PR01021">
    <property type="entry name" value="OMPADOMAIN"/>
</dbReference>
<name>A0A2U1JIW5_9FLAO</name>
<evidence type="ECO:0000313" key="7">
    <source>
        <dbReference type="Proteomes" id="UP000245449"/>
    </source>
</evidence>
<reference evidence="6 7" key="1">
    <citation type="submission" date="2018-04" db="EMBL/GenBank/DDBJ databases">
        <title>Flavobacterium sp. nov., isolated from glacier ice.</title>
        <authorList>
            <person name="Liu Q."/>
            <person name="Xin Y.-H."/>
        </authorList>
    </citation>
    <scope>NUCLEOTIDE SEQUENCE [LARGE SCALE GENOMIC DNA]</scope>
    <source>
        <strain evidence="6 7">RB1R5</strain>
    </source>
</reference>
<keyword evidence="7" id="KW-1185">Reference proteome</keyword>
<dbReference type="CDD" id="cd07185">
    <property type="entry name" value="OmpA_C-like"/>
    <property type="match status" value="1"/>
</dbReference>
<dbReference type="SUPFAM" id="SSF82171">
    <property type="entry name" value="DPP6 N-terminal domain-like"/>
    <property type="match status" value="1"/>
</dbReference>
<dbReference type="PANTHER" id="PTHR30329:SF21">
    <property type="entry name" value="LIPOPROTEIN YIAD-RELATED"/>
    <property type="match status" value="1"/>
</dbReference>
<dbReference type="InterPro" id="IPR036737">
    <property type="entry name" value="OmpA-like_sf"/>
</dbReference>
<accession>A0A2U1JIW5</accession>
<dbReference type="InterPro" id="IPR050330">
    <property type="entry name" value="Bact_OuterMem_StrucFunc"/>
</dbReference>
<dbReference type="Gene3D" id="2.60.40.1120">
    <property type="entry name" value="Carboxypeptidase-like, regulatory domain"/>
    <property type="match status" value="1"/>
</dbReference>
<dbReference type="Pfam" id="PF07676">
    <property type="entry name" value="PD40"/>
    <property type="match status" value="3"/>
</dbReference>
<proteinExistence type="predicted"/>
<evidence type="ECO:0000256" key="2">
    <source>
        <dbReference type="ARBA" id="ARBA00023136"/>
    </source>
</evidence>
<evidence type="ECO:0000256" key="3">
    <source>
        <dbReference type="ARBA" id="ARBA00023237"/>
    </source>
</evidence>
<keyword evidence="2 4" id="KW-0472">Membrane</keyword>
<dbReference type="Proteomes" id="UP000245449">
    <property type="component" value="Unassembled WGS sequence"/>
</dbReference>
<sequence length="626" mass="71395">MKKYTYILFIFCFSLTIFGQKVSEKKANILFEKKSYVKAAEMYEQVKENQNVLQNLGDCYYNNSQMKDAVRVYGKLFLTFKEHINPEFYFKYAQSLLGIADYPKADVIMSEYLKYNVSTTNFIANLATSIPFNYVIQPMTKNTTNCDFGLSLNGGKVAFASSRNTDSKSSTWNDMPYLDLFSAEINDKGMLTNVAPFPKEINTKTHESSATFSPDGRFMYFNRTNDKKVKIGEVKVAGIKIYKAEFIDGKWENIKSLPFCSDFYSTEHPALSKDGKKLYFASDMPGSVGSFDIFVVDVNEDGTFGTPQNMGNVINTIHREQFPVISDDGSILYFASDGHQGLGGLDIFMSKSKEGVFGKPLNLGENINSNLDDFAYLFDEKNNKGYFSSNRKGCDNLYSFTRIENEKRFVIEGEVKDKNTQYLLPGTLVSLYDDKEVLLTQMLVGADAKYTFTTEPNKKYRIEAAKDFYIPHSEEFTTNEDGKLEYTIELFMECYDDAEEIVSKRQDGKVQIVLENIYFDLNKWEIKPEAAKILNVLLDLLNKYPEMEIELGAHTDSQASDTYNLLLSNKRAASTLEYLVKNGISRKRLRSKGYGESVPLINCGKSKPCTEQEYSINRRCEFIILR</sequence>
<dbReference type="InterPro" id="IPR011659">
    <property type="entry name" value="WD40"/>
</dbReference>
<feature type="domain" description="OmpA-like" evidence="5">
    <location>
        <begin position="506"/>
        <end position="626"/>
    </location>
</feature>
<dbReference type="Pfam" id="PF00691">
    <property type="entry name" value="OmpA"/>
    <property type="match status" value="1"/>
</dbReference>
<keyword evidence="3" id="KW-0998">Cell outer membrane</keyword>
<dbReference type="InterPro" id="IPR011042">
    <property type="entry name" value="6-blade_b-propeller_TolB-like"/>
</dbReference>
<dbReference type="SUPFAM" id="SSF103088">
    <property type="entry name" value="OmpA-like"/>
    <property type="match status" value="1"/>
</dbReference>
<dbReference type="Gene3D" id="3.30.1330.60">
    <property type="entry name" value="OmpA-like domain"/>
    <property type="match status" value="1"/>
</dbReference>
<dbReference type="AlphaFoldDB" id="A0A2U1JIW5"/>
<dbReference type="OrthoDB" id="9809364at2"/>
<dbReference type="Gene3D" id="1.25.40.10">
    <property type="entry name" value="Tetratricopeptide repeat domain"/>
    <property type="match status" value="1"/>
</dbReference>
<dbReference type="PANTHER" id="PTHR30329">
    <property type="entry name" value="STATOR ELEMENT OF FLAGELLAR MOTOR COMPLEX"/>
    <property type="match status" value="1"/>
</dbReference>
<dbReference type="GO" id="GO:0009279">
    <property type="term" value="C:cell outer membrane"/>
    <property type="evidence" value="ECO:0007669"/>
    <property type="project" value="UniProtKB-SubCell"/>
</dbReference>
<dbReference type="PROSITE" id="PS51123">
    <property type="entry name" value="OMPA_2"/>
    <property type="match status" value="1"/>
</dbReference>
<comment type="subcellular location">
    <subcellularLocation>
        <location evidence="1">Cell outer membrane</location>
    </subcellularLocation>
</comment>
<evidence type="ECO:0000259" key="5">
    <source>
        <dbReference type="PROSITE" id="PS51123"/>
    </source>
</evidence>
<dbReference type="InterPro" id="IPR006664">
    <property type="entry name" value="OMP_bac"/>
</dbReference>
<protein>
    <recommendedName>
        <fullName evidence="5">OmpA-like domain-containing protein</fullName>
    </recommendedName>
</protein>
<dbReference type="InterPro" id="IPR006665">
    <property type="entry name" value="OmpA-like"/>
</dbReference>
<organism evidence="6 7">
    <name type="scientific">Flavobacterium psychrotolerans</name>
    <dbReference type="NCBI Taxonomy" id="2169410"/>
    <lineage>
        <taxon>Bacteria</taxon>
        <taxon>Pseudomonadati</taxon>
        <taxon>Bacteroidota</taxon>
        <taxon>Flavobacteriia</taxon>
        <taxon>Flavobacteriales</taxon>
        <taxon>Flavobacteriaceae</taxon>
        <taxon>Flavobacterium</taxon>
    </lineage>
</organism>